<proteinExistence type="predicted"/>
<organism evidence="1 2">
    <name type="scientific">Fasciola gigantica</name>
    <name type="common">Giant liver fluke</name>
    <dbReference type="NCBI Taxonomy" id="46835"/>
    <lineage>
        <taxon>Eukaryota</taxon>
        <taxon>Metazoa</taxon>
        <taxon>Spiralia</taxon>
        <taxon>Lophotrochozoa</taxon>
        <taxon>Platyhelminthes</taxon>
        <taxon>Trematoda</taxon>
        <taxon>Digenea</taxon>
        <taxon>Plagiorchiida</taxon>
        <taxon>Echinostomata</taxon>
        <taxon>Echinostomatoidea</taxon>
        <taxon>Fasciolidae</taxon>
        <taxon>Fasciola</taxon>
    </lineage>
</organism>
<reference evidence="1 2" key="1">
    <citation type="submission" date="2019-04" db="EMBL/GenBank/DDBJ databases">
        <title>Annotation for the trematode Fasciola gigantica.</title>
        <authorList>
            <person name="Choi Y.-J."/>
        </authorList>
    </citation>
    <scope>NUCLEOTIDE SEQUENCE [LARGE SCALE GENOMIC DNA]</scope>
    <source>
        <strain evidence="1">Uganda_cow_1</strain>
    </source>
</reference>
<accession>A0A504YDS8</accession>
<dbReference type="EMBL" id="SUNJ01010206">
    <property type="protein sequence ID" value="TPP59822.1"/>
    <property type="molecule type" value="Genomic_DNA"/>
</dbReference>
<dbReference type="Proteomes" id="UP000316759">
    <property type="component" value="Unassembled WGS sequence"/>
</dbReference>
<keyword evidence="2" id="KW-1185">Reference proteome</keyword>
<sequence length="260" mass="29939">MMCANEPTLLAMGALTVTILWIIESYLQSAITDHVDYILPFFSSFCAFAPESSLCHLFGSLGPVLHLLGSWLWCDIVQLELNELVIVSRWPFVVLVIMRIMVLARSLSMSLLFCITMIDDDRIHSKLAGKCFELSEYILITELILSKTLRKPRWFIVSRTWLLVQTVTGAILFRRYNDKSNIVFKGNNYFHNFPQDGAYFEINVCSTGEWMIVSGVFIHTAFQIFDMRHFTLVWPQVYRKTKNDPYHLSVNDSSRGLCSV</sequence>
<name>A0A504YDS8_FASGI</name>
<gene>
    <name evidence="1" type="ORF">FGIG_02831</name>
</gene>
<evidence type="ECO:0000313" key="1">
    <source>
        <dbReference type="EMBL" id="TPP59822.1"/>
    </source>
</evidence>
<comment type="caution">
    <text evidence="1">The sequence shown here is derived from an EMBL/GenBank/DDBJ whole genome shotgun (WGS) entry which is preliminary data.</text>
</comment>
<dbReference type="AlphaFoldDB" id="A0A504YDS8"/>
<protein>
    <submittedName>
        <fullName evidence="1">Uncharacterized protein</fullName>
    </submittedName>
</protein>
<evidence type="ECO:0000313" key="2">
    <source>
        <dbReference type="Proteomes" id="UP000316759"/>
    </source>
</evidence>